<reference evidence="1" key="1">
    <citation type="journal article" date="2021" name="Proc. Natl. Acad. Sci. U.S.A.">
        <title>A Catalog of Tens of Thousands of Viruses from Human Metagenomes Reveals Hidden Associations with Chronic Diseases.</title>
        <authorList>
            <person name="Tisza M.J."/>
            <person name="Buck C.B."/>
        </authorList>
    </citation>
    <scope>NUCLEOTIDE SEQUENCE</scope>
    <source>
        <strain evidence="1">Ctnpt50</strain>
    </source>
</reference>
<sequence>MNKKVKLFLGLAKEHQDLPVIPFVDGTIVSEDKCSTFIGDSGASCVGEFLEYDGVAYNNRGDFIADWQNNHHNDIEFCDMNEQELEDYAINFCDRQDWKKAICLYIDTFKGEMK</sequence>
<proteinExistence type="predicted"/>
<accession>A0A8S5SDA2</accession>
<dbReference type="EMBL" id="BK032577">
    <property type="protein sequence ID" value="DAF48949.1"/>
    <property type="molecule type" value="Genomic_DNA"/>
</dbReference>
<name>A0A8S5SDA2_9CAUD</name>
<protein>
    <submittedName>
        <fullName evidence="1">Uncharacterized protein</fullName>
    </submittedName>
</protein>
<evidence type="ECO:0000313" key="1">
    <source>
        <dbReference type="EMBL" id="DAF48949.1"/>
    </source>
</evidence>
<organism evidence="1">
    <name type="scientific">Siphoviridae sp. ctnpt50</name>
    <dbReference type="NCBI Taxonomy" id="2827941"/>
    <lineage>
        <taxon>Viruses</taxon>
        <taxon>Duplodnaviria</taxon>
        <taxon>Heunggongvirae</taxon>
        <taxon>Uroviricota</taxon>
        <taxon>Caudoviricetes</taxon>
    </lineage>
</organism>